<organism evidence="1 2">
    <name type="scientific">Tetragenococcus solitarius</name>
    <dbReference type="NCBI Taxonomy" id="71453"/>
    <lineage>
        <taxon>Bacteria</taxon>
        <taxon>Bacillati</taxon>
        <taxon>Bacillota</taxon>
        <taxon>Bacilli</taxon>
        <taxon>Lactobacillales</taxon>
        <taxon>Enterococcaceae</taxon>
        <taxon>Tetragenococcus</taxon>
    </lineage>
</organism>
<dbReference type="Gene3D" id="3.90.180.10">
    <property type="entry name" value="Medium-chain alcohol dehydrogenases, catalytic domain"/>
    <property type="match status" value="1"/>
</dbReference>
<sequence>MEIRAIIINQYAGKEQLTESKMILPELEKGQVLVKVKATRRILAVNSSINFSDIADCF</sequence>
<reference evidence="1 2" key="1">
    <citation type="journal article" date="2019" name="Int. J. Syst. Evol. Microbiol.">
        <title>The Global Catalogue of Microorganisms (GCM) 10K type strain sequencing project: providing services to taxonomists for standard genome sequencing and annotation.</title>
        <authorList>
            <consortium name="The Broad Institute Genomics Platform"/>
            <consortium name="The Broad Institute Genome Sequencing Center for Infectious Disease"/>
            <person name="Wu L."/>
            <person name="Ma J."/>
        </authorList>
    </citation>
    <scope>NUCLEOTIDE SEQUENCE [LARGE SCALE GENOMIC DNA]</scope>
    <source>
        <strain evidence="1 2">JCM 8736</strain>
    </source>
</reference>
<dbReference type="Proteomes" id="UP001501577">
    <property type="component" value="Unassembled WGS sequence"/>
</dbReference>
<evidence type="ECO:0000313" key="2">
    <source>
        <dbReference type="Proteomes" id="UP001501577"/>
    </source>
</evidence>
<proteinExistence type="predicted"/>
<evidence type="ECO:0000313" key="1">
    <source>
        <dbReference type="EMBL" id="GAA3019574.1"/>
    </source>
</evidence>
<name>A0ABN3Y5K7_9ENTE</name>
<dbReference type="EMBL" id="BAAAXQ010000050">
    <property type="protein sequence ID" value="GAA3019574.1"/>
    <property type="molecule type" value="Genomic_DNA"/>
</dbReference>
<keyword evidence="2" id="KW-1185">Reference proteome</keyword>
<accession>A0ABN3Y5K7</accession>
<gene>
    <name evidence="1" type="ORF">GCM10019998_14890</name>
</gene>
<comment type="caution">
    <text evidence="1">The sequence shown here is derived from an EMBL/GenBank/DDBJ whole genome shotgun (WGS) entry which is preliminary data.</text>
</comment>
<protein>
    <submittedName>
        <fullName evidence="1">Uncharacterized protein</fullName>
    </submittedName>
</protein>